<organism evidence="1 2">
    <name type="scientific">Spongisporangium articulatum</name>
    <dbReference type="NCBI Taxonomy" id="3362603"/>
    <lineage>
        <taxon>Bacteria</taxon>
        <taxon>Bacillati</taxon>
        <taxon>Actinomycetota</taxon>
        <taxon>Actinomycetes</taxon>
        <taxon>Kineosporiales</taxon>
        <taxon>Kineosporiaceae</taxon>
        <taxon>Spongisporangium</taxon>
    </lineage>
</organism>
<dbReference type="RefSeq" id="WP_398275409.1">
    <property type="nucleotide sequence ID" value="NZ_JBITLV010000001.1"/>
</dbReference>
<comment type="caution">
    <text evidence="1">The sequence shown here is derived from an EMBL/GenBank/DDBJ whole genome shotgun (WGS) entry which is preliminary data.</text>
</comment>
<accession>A0ABW8AIL3</accession>
<evidence type="ECO:0000313" key="1">
    <source>
        <dbReference type="EMBL" id="MFI7586194.1"/>
    </source>
</evidence>
<protein>
    <submittedName>
        <fullName evidence="1">Winged helix DNA-binding domain-containing protein</fullName>
    </submittedName>
</protein>
<sequence length="371" mass="39531">MDVPRLRLAAHHLTGGGLPTPAGVVRHLGALQAQDYGQCLWAVGSRLRTPRVSAVEAAIAAGEIVRSWPMRGTIHLVPPGDLRWMLALCAGRKVAADARRMAQLELTEADVDRAAELVGAAFAEAAPGPLSRAALLAALEAGGLSTAGQRGYHLLWRLAQAALICLGPQQGSTQTFAWLDDWVPRATSLDLDRDAALTRLATRFALSRGPVTAHDLARWAGLTVTDARRGLAAATAESCDAAPLVEGELGGRPVWFAEPGPARRGWRAPLLLAGFDEYLIGYAGRDKILNPAFADRIVPGGNGVYRPMLVEGGRITGVWRRTLSAKALTVEVFPFAAGTPATERAVEAAAQRYLRFLEQPEKVALSVRFPG</sequence>
<dbReference type="PANTHER" id="PTHR38479">
    <property type="entry name" value="LMO0824 PROTEIN"/>
    <property type="match status" value="1"/>
</dbReference>
<name>A0ABW8AIL3_9ACTN</name>
<dbReference type="GO" id="GO:0003677">
    <property type="term" value="F:DNA binding"/>
    <property type="evidence" value="ECO:0007669"/>
    <property type="project" value="UniProtKB-KW"/>
</dbReference>
<dbReference type="Pfam" id="PF06224">
    <property type="entry name" value="AlkZ-like"/>
    <property type="match status" value="1"/>
</dbReference>
<reference evidence="1 2" key="1">
    <citation type="submission" date="2024-10" db="EMBL/GenBank/DDBJ databases">
        <title>The Natural Products Discovery Center: Release of the First 8490 Sequenced Strains for Exploring Actinobacteria Biosynthetic Diversity.</title>
        <authorList>
            <person name="Kalkreuter E."/>
            <person name="Kautsar S.A."/>
            <person name="Yang D."/>
            <person name="Bader C.D."/>
            <person name="Teijaro C.N."/>
            <person name="Fluegel L."/>
            <person name="Davis C.M."/>
            <person name="Simpson J.R."/>
            <person name="Lauterbach L."/>
            <person name="Steele A.D."/>
            <person name="Gui C."/>
            <person name="Meng S."/>
            <person name="Li G."/>
            <person name="Viehrig K."/>
            <person name="Ye F."/>
            <person name="Su P."/>
            <person name="Kiefer A.F."/>
            <person name="Nichols A."/>
            <person name="Cepeda A.J."/>
            <person name="Yan W."/>
            <person name="Fan B."/>
            <person name="Jiang Y."/>
            <person name="Adhikari A."/>
            <person name="Zheng C.-J."/>
            <person name="Schuster L."/>
            <person name="Cowan T.M."/>
            <person name="Smanski M.J."/>
            <person name="Chevrette M.G."/>
            <person name="De Carvalho L.P.S."/>
            <person name="Shen B."/>
        </authorList>
    </citation>
    <scope>NUCLEOTIDE SEQUENCE [LARGE SCALE GENOMIC DNA]</scope>
    <source>
        <strain evidence="1 2">NPDC049639</strain>
    </source>
</reference>
<dbReference type="EMBL" id="JBITLV010000001">
    <property type="protein sequence ID" value="MFI7586194.1"/>
    <property type="molecule type" value="Genomic_DNA"/>
</dbReference>
<dbReference type="Proteomes" id="UP001612915">
    <property type="component" value="Unassembled WGS sequence"/>
</dbReference>
<dbReference type="PANTHER" id="PTHR38479:SF2">
    <property type="entry name" value="WINGED HELIX DNA-BINDING DOMAIN-CONTAINING PROTEIN"/>
    <property type="match status" value="1"/>
</dbReference>
<dbReference type="InterPro" id="IPR009351">
    <property type="entry name" value="AlkZ-like"/>
</dbReference>
<proteinExistence type="predicted"/>
<evidence type="ECO:0000313" key="2">
    <source>
        <dbReference type="Proteomes" id="UP001612915"/>
    </source>
</evidence>
<gene>
    <name evidence="1" type="ORF">ACIB24_03875</name>
</gene>
<keyword evidence="2" id="KW-1185">Reference proteome</keyword>
<keyword evidence="1" id="KW-0238">DNA-binding</keyword>